<dbReference type="EMBL" id="RJUF01000017">
    <property type="protein sequence ID" value="MCP9762917.1"/>
    <property type="molecule type" value="Genomic_DNA"/>
</dbReference>
<dbReference type="InterPro" id="IPR010869">
    <property type="entry name" value="DUF1501"/>
</dbReference>
<dbReference type="Proteomes" id="UP001204144">
    <property type="component" value="Unassembled WGS sequence"/>
</dbReference>
<reference evidence="1 2" key="1">
    <citation type="submission" date="2018-11" db="EMBL/GenBank/DDBJ databases">
        <title>Novel bacteria species description.</title>
        <authorList>
            <person name="Han J.-H."/>
        </authorList>
    </citation>
    <scope>NUCLEOTIDE SEQUENCE [LARGE SCALE GENOMIC DNA]</scope>
    <source>
        <strain evidence="1 2">KCTC23259</strain>
    </source>
</reference>
<accession>A0AAE3H0X4</accession>
<proteinExistence type="predicted"/>
<dbReference type="AlphaFoldDB" id="A0AAE3H0X4"/>
<dbReference type="Pfam" id="PF07394">
    <property type="entry name" value="DUF1501"/>
    <property type="match status" value="1"/>
</dbReference>
<comment type="caution">
    <text evidence="1">The sequence shown here is derived from an EMBL/GenBank/DDBJ whole genome shotgun (WGS) entry which is preliminary data.</text>
</comment>
<organism evidence="1 2">
    <name type="scientific">Lacihabitans soyangensis</name>
    <dbReference type="NCBI Taxonomy" id="869394"/>
    <lineage>
        <taxon>Bacteria</taxon>
        <taxon>Pseudomonadati</taxon>
        <taxon>Bacteroidota</taxon>
        <taxon>Cytophagia</taxon>
        <taxon>Cytophagales</taxon>
        <taxon>Leadbetterellaceae</taxon>
        <taxon>Lacihabitans</taxon>
    </lineage>
</organism>
<name>A0AAE3H0X4_9BACT</name>
<dbReference type="PANTHER" id="PTHR43737:SF1">
    <property type="entry name" value="DUF1501 DOMAIN-CONTAINING PROTEIN"/>
    <property type="match status" value="1"/>
</dbReference>
<dbReference type="PANTHER" id="PTHR43737">
    <property type="entry name" value="BLL7424 PROTEIN"/>
    <property type="match status" value="1"/>
</dbReference>
<sequence length="499" mass="55328">MNRRQFFTSSSSCLLPLFLDKKSLRVFSNSTPLVKSILETDALSTDRVLVLIYLNGGNDGLNTVIPLDQMSEYQSLRSNIAIPENSALVLQNHINMGLHPSMIGFKNLFTEGKLSIINSVSYPNPNFSHHRSTEIWMTATDSNVQAATGWAGRYLDNRFPNYPAAYPSVEMDDPIALQIGYVTSTALLGPAESMAIALNDPETFKLLIGEGTPNIPTDLPCCEAGDLISYIRKQKILSIGYADRIKHAADLGANYATYPVNNGLADQLKIVSRLIHGGLKTKVYLVTQDGYDTHANQVSTTPTTGLHANLLKDLSDAISAFQADLKLQNIEDRVVGMTFSEFGRRAKSNNSNGTDHGVAAPVFVFGTKIKQKVIGNNPDLTDLENNDIKMQIDFRRIYRDILQDWFGVSSQLTNQFLYKDFSTISLFNEYIESVKSGNWLDPSTWSIGRVPKLDENVKINIGHKVIVKSTDRVECKYLNILGNFETENGAYFKSGGLMN</sequence>
<gene>
    <name evidence="1" type="ORF">EGI31_08100</name>
</gene>
<protein>
    <submittedName>
        <fullName evidence="1">DUF1501 domain-containing protein</fullName>
    </submittedName>
</protein>
<keyword evidence="2" id="KW-1185">Reference proteome</keyword>
<dbReference type="RefSeq" id="WP_255036695.1">
    <property type="nucleotide sequence ID" value="NZ_RJUF01000017.1"/>
</dbReference>
<evidence type="ECO:0000313" key="1">
    <source>
        <dbReference type="EMBL" id="MCP9762917.1"/>
    </source>
</evidence>
<evidence type="ECO:0000313" key="2">
    <source>
        <dbReference type="Proteomes" id="UP001204144"/>
    </source>
</evidence>